<comment type="caution">
    <text evidence="3">The sequence shown here is derived from an EMBL/GenBank/DDBJ whole genome shotgun (WGS) entry which is preliminary data.</text>
</comment>
<dbReference type="Proteomes" id="UP000248039">
    <property type="component" value="Unassembled WGS sequence"/>
</dbReference>
<dbReference type="InterPro" id="IPR036754">
    <property type="entry name" value="YbaK/aa-tRNA-synt-asso_dom_sf"/>
</dbReference>
<proteinExistence type="predicted"/>
<gene>
    <name evidence="3" type="ORF">C7C46_05125</name>
</gene>
<evidence type="ECO:0000256" key="1">
    <source>
        <dbReference type="SAM" id="MobiDB-lite"/>
    </source>
</evidence>
<dbReference type="GO" id="GO:0002161">
    <property type="term" value="F:aminoacyl-tRNA deacylase activity"/>
    <property type="evidence" value="ECO:0007669"/>
    <property type="project" value="InterPro"/>
</dbReference>
<keyword evidence="4" id="KW-1185">Reference proteome</keyword>
<evidence type="ECO:0000313" key="3">
    <source>
        <dbReference type="EMBL" id="PYC87353.1"/>
    </source>
</evidence>
<dbReference type="Gene3D" id="3.90.960.10">
    <property type="entry name" value="YbaK/aminoacyl-tRNA synthetase-associated domain"/>
    <property type="match status" value="1"/>
</dbReference>
<dbReference type="EMBL" id="PYBW01000016">
    <property type="protein sequence ID" value="PYC87353.1"/>
    <property type="molecule type" value="Genomic_DNA"/>
</dbReference>
<organism evidence="3 4">
    <name type="scientific">Streptomyces tateyamensis</name>
    <dbReference type="NCBI Taxonomy" id="565073"/>
    <lineage>
        <taxon>Bacteria</taxon>
        <taxon>Bacillati</taxon>
        <taxon>Actinomycetota</taxon>
        <taxon>Actinomycetes</taxon>
        <taxon>Kitasatosporales</taxon>
        <taxon>Streptomycetaceae</taxon>
        <taxon>Streptomyces</taxon>
    </lineage>
</organism>
<protein>
    <recommendedName>
        <fullName evidence="2">YbaK/aminoacyl-tRNA synthetase-associated domain-containing protein</fullName>
    </recommendedName>
</protein>
<feature type="compositionally biased region" description="Basic and acidic residues" evidence="1">
    <location>
        <begin position="39"/>
        <end position="48"/>
    </location>
</feature>
<accession>A0A2V4NLS5</accession>
<feature type="region of interest" description="Disordered" evidence="1">
    <location>
        <begin position="1"/>
        <end position="126"/>
    </location>
</feature>
<reference evidence="3 4" key="1">
    <citation type="submission" date="2018-03" db="EMBL/GenBank/DDBJ databases">
        <title>Bioinformatic expansion and discovery of thiopeptide antibiotics.</title>
        <authorList>
            <person name="Schwalen C.J."/>
            <person name="Hudson G.A."/>
            <person name="Mitchell D.A."/>
        </authorList>
    </citation>
    <scope>NUCLEOTIDE SEQUENCE [LARGE SCALE GENOMIC DNA]</scope>
    <source>
        <strain evidence="3 4">ATCC 21389</strain>
    </source>
</reference>
<dbReference type="Pfam" id="PF04073">
    <property type="entry name" value="tRNA_edit"/>
    <property type="match status" value="1"/>
</dbReference>
<dbReference type="AlphaFoldDB" id="A0A2V4NLS5"/>
<feature type="compositionally biased region" description="Basic and acidic residues" evidence="1">
    <location>
        <begin position="23"/>
        <end position="32"/>
    </location>
</feature>
<name>A0A2V4NLS5_9ACTN</name>
<dbReference type="SUPFAM" id="SSF55826">
    <property type="entry name" value="YbaK/ProRS associated domain"/>
    <property type="match status" value="1"/>
</dbReference>
<dbReference type="OrthoDB" id="5524888at2"/>
<evidence type="ECO:0000313" key="4">
    <source>
        <dbReference type="Proteomes" id="UP000248039"/>
    </source>
</evidence>
<feature type="domain" description="YbaK/aminoacyl-tRNA synthetase-associated" evidence="2">
    <location>
        <begin position="150"/>
        <end position="275"/>
    </location>
</feature>
<sequence>MIRFQAGLPSRFPVAVRTVPPRRLPEGDHHGDGGPGGLRADRVERKGEAAASTSGRPDRAARPAVPECGGPGHRSTHSRPPPHEPRVNQRGGAVRDHPQGPPAAAAVLDRPQEPEEPEEPEGPVAVAPSTYRRLLDLFDQGQVPYRLLDHPPEGQTSRASELRGHRLSAAAKCMVVAVQRPGLTPCHVLAVVPGDRRVDLAGVARECGGRKARFADQADAERLGATVSGTITPFSFHPELAVLADPALFEEPELFFNAARLDRSVAIRAADYRRLARPRVVTIT</sequence>
<evidence type="ECO:0000259" key="2">
    <source>
        <dbReference type="Pfam" id="PF04073"/>
    </source>
</evidence>
<dbReference type="InterPro" id="IPR007214">
    <property type="entry name" value="YbaK/aa-tRNA-synth-assoc-dom"/>
</dbReference>
<feature type="compositionally biased region" description="Basic and acidic residues" evidence="1">
    <location>
        <begin position="81"/>
        <end position="98"/>
    </location>
</feature>